<organism evidence="7 8">
    <name type="scientific">Byssothecium circinans</name>
    <dbReference type="NCBI Taxonomy" id="147558"/>
    <lineage>
        <taxon>Eukaryota</taxon>
        <taxon>Fungi</taxon>
        <taxon>Dikarya</taxon>
        <taxon>Ascomycota</taxon>
        <taxon>Pezizomycotina</taxon>
        <taxon>Dothideomycetes</taxon>
        <taxon>Pleosporomycetidae</taxon>
        <taxon>Pleosporales</taxon>
        <taxon>Massarineae</taxon>
        <taxon>Massarinaceae</taxon>
        <taxon>Byssothecium</taxon>
    </lineage>
</organism>
<accession>A0A6A5URU9</accession>
<feature type="active site" description="Charge relay system" evidence="4">
    <location>
        <position position="594"/>
    </location>
</feature>
<dbReference type="InterPro" id="IPR015500">
    <property type="entry name" value="Peptidase_S8_subtilisin-rel"/>
</dbReference>
<dbReference type="GO" id="GO:0004252">
    <property type="term" value="F:serine-type endopeptidase activity"/>
    <property type="evidence" value="ECO:0007669"/>
    <property type="project" value="UniProtKB-UniRule"/>
</dbReference>
<dbReference type="Gene3D" id="3.40.50.200">
    <property type="entry name" value="Peptidase S8/S53 domain"/>
    <property type="match status" value="1"/>
</dbReference>
<feature type="region of interest" description="Disordered" evidence="5">
    <location>
        <begin position="868"/>
        <end position="931"/>
    </location>
</feature>
<feature type="compositionally biased region" description="Basic and acidic residues" evidence="5">
    <location>
        <begin position="500"/>
        <end position="515"/>
    </location>
</feature>
<feature type="region of interest" description="Disordered" evidence="5">
    <location>
        <begin position="485"/>
        <end position="528"/>
    </location>
</feature>
<evidence type="ECO:0000259" key="6">
    <source>
        <dbReference type="Pfam" id="PF00082"/>
    </source>
</evidence>
<sequence length="1067" mass="113076">MSPTQPQSASDSVSLSNSATQRPSTTTLPGEPQDTSSDRHPSSQMSPGPSKSDVPSSNIPTEPTESSQASPSTFGPPGISSSNPSDTNTAPTSLPKPHIVDALIDGQSYHLPSPEEPEISILLLDGSSARLFSNKVIMHGQTLNIPSGLSSSQEITSGGQTIKAQPGEAKQPDSNDHNGGGGIGSLFKGLTGAAGKITGSLANAGKGALDFASGASATTANTLASTFSATAGDMNKLVSSLNGIQQAFPAEQLTKAGLGTALGALNLGRGSLNFLTSMGAMLKGFDKLTPEVQEQTRKSLQDYAKPGGPLQQAEKAMKDFADFPWEEMESSSTATKTTQSSQGLSATSMDATGTQTPSRTSASTSTPTSAPIEALTQYWIRTKEGTSNEAFTNFIKELDGGVGQVGDTSEYDASVATFQTYMTDLRPSHAQDLKAKYNFLAVVHAFVFDPKELDTQEEFHAIPTSRGTTLMATNTSRDSLAAYSHKLKPRAKLPPDNDAPDWKKMISSPPRDDFRPPSQDPPYLADDSGGKGTTIYVLDDGFDIHFPELAATGRTVGTFVIPNQLTVPRNYIDNIRKVHKAAIVRDEDITLGFHGTKMATIAAGKQLGVAPNADLFLIKSKGSWAKSATATESINIGYQAPGMSRVLLHVRSLIQSRLNADASAKSVINMSWGIMNSQKARDMEADFEAFFEWCQRNKIPVVMGAGNAPEENLDEKVPHKFGTPTNTIITVGGVNKDGTLHESTSPARRGRAGSMTVFAPAIDIIVPGGPAGPHSGTSQAAAIVSGLVAYFYSHPGLGLLQNPNIPLPADDMKQFIVAHAWTRVPLPLGENVPYDNLNVIYNLARGDFGHPPPPCIVDFGKRATESVSACSSPLPSSTSSFTSTSTPSSTPILSATPSGMTTVTTTTTAAPSTSSTPTSSPQSPPTPTPAAEKCRITVAEFDNPDPNLHGPENWSIAIFPMASNALTNNTMLCFHGTTADEQTGVNVACPPLGDDDMGTVNVRREANDRLRFIWGVKTWTAEDKGSGCRSEGWKDEDRGHEKRRVRDTECVFECKVDWSRPPAMVLD</sequence>
<proteinExistence type="inferred from homology"/>
<protein>
    <submittedName>
        <fullName evidence="7">Subtilisin-like protein</fullName>
    </submittedName>
</protein>
<feature type="region of interest" description="Disordered" evidence="5">
    <location>
        <begin position="146"/>
        <end position="182"/>
    </location>
</feature>
<name>A0A6A5URU9_9PLEO</name>
<keyword evidence="3 4" id="KW-0720">Serine protease</keyword>
<keyword evidence="8" id="KW-1185">Reference proteome</keyword>
<feature type="region of interest" description="Disordered" evidence="5">
    <location>
        <begin position="732"/>
        <end position="751"/>
    </location>
</feature>
<dbReference type="EMBL" id="ML976977">
    <property type="protein sequence ID" value="KAF1963807.1"/>
    <property type="molecule type" value="Genomic_DNA"/>
</dbReference>
<keyword evidence="2 4" id="KW-0378">Hydrolase</keyword>
<evidence type="ECO:0000256" key="1">
    <source>
        <dbReference type="ARBA" id="ARBA00022670"/>
    </source>
</evidence>
<feature type="compositionally biased region" description="Low complexity" evidence="5">
    <location>
        <begin position="868"/>
        <end position="921"/>
    </location>
</feature>
<feature type="compositionally biased region" description="Polar residues" evidence="5">
    <location>
        <begin position="146"/>
        <end position="163"/>
    </location>
</feature>
<feature type="domain" description="Peptidase S8/S53" evidence="6">
    <location>
        <begin position="530"/>
        <end position="820"/>
    </location>
</feature>
<evidence type="ECO:0000256" key="5">
    <source>
        <dbReference type="SAM" id="MobiDB-lite"/>
    </source>
</evidence>
<feature type="compositionally biased region" description="Low complexity" evidence="5">
    <location>
        <begin position="8"/>
        <end position="18"/>
    </location>
</feature>
<dbReference type="PANTHER" id="PTHR24216">
    <property type="entry name" value="PAXILLIN-RELATED"/>
    <property type="match status" value="1"/>
</dbReference>
<feature type="compositionally biased region" description="Low complexity" evidence="5">
    <location>
        <begin position="356"/>
        <end position="369"/>
    </location>
</feature>
<feature type="compositionally biased region" description="Low complexity" evidence="5">
    <location>
        <begin position="330"/>
        <end position="342"/>
    </location>
</feature>
<feature type="active site" description="Charge relay system" evidence="4">
    <location>
        <position position="539"/>
    </location>
</feature>
<evidence type="ECO:0000256" key="4">
    <source>
        <dbReference type="PROSITE-ProRule" id="PRU01240"/>
    </source>
</evidence>
<dbReference type="SUPFAM" id="SSF52743">
    <property type="entry name" value="Subtilisin-like"/>
    <property type="match status" value="1"/>
</dbReference>
<dbReference type="PROSITE" id="PS00136">
    <property type="entry name" value="SUBTILASE_ASP"/>
    <property type="match status" value="1"/>
</dbReference>
<dbReference type="CDD" id="cd00306">
    <property type="entry name" value="Peptidases_S8_S53"/>
    <property type="match status" value="1"/>
</dbReference>
<dbReference type="GO" id="GO:0006508">
    <property type="term" value="P:proteolysis"/>
    <property type="evidence" value="ECO:0007669"/>
    <property type="project" value="UniProtKB-KW"/>
</dbReference>
<gene>
    <name evidence="7" type="ORF">CC80DRAFT_541719</name>
</gene>
<dbReference type="Pfam" id="PF00082">
    <property type="entry name" value="Peptidase_S8"/>
    <property type="match status" value="1"/>
</dbReference>
<feature type="region of interest" description="Disordered" evidence="5">
    <location>
        <begin position="327"/>
        <end position="369"/>
    </location>
</feature>
<evidence type="ECO:0000313" key="7">
    <source>
        <dbReference type="EMBL" id="KAF1963807.1"/>
    </source>
</evidence>
<comment type="similarity">
    <text evidence="4">Belongs to the peptidase S8 family.</text>
</comment>
<keyword evidence="1 4" id="KW-0645">Protease</keyword>
<evidence type="ECO:0000313" key="8">
    <source>
        <dbReference type="Proteomes" id="UP000800035"/>
    </source>
</evidence>
<feature type="compositionally biased region" description="Polar residues" evidence="5">
    <location>
        <begin position="343"/>
        <end position="355"/>
    </location>
</feature>
<evidence type="ECO:0000256" key="3">
    <source>
        <dbReference type="ARBA" id="ARBA00022825"/>
    </source>
</evidence>
<dbReference type="Proteomes" id="UP000800035">
    <property type="component" value="Unassembled WGS sequence"/>
</dbReference>
<dbReference type="InterPro" id="IPR036852">
    <property type="entry name" value="Peptidase_S8/S53_dom_sf"/>
</dbReference>
<feature type="active site" description="Charge relay system" evidence="4">
    <location>
        <position position="778"/>
    </location>
</feature>
<dbReference type="InterPro" id="IPR023827">
    <property type="entry name" value="Peptidase_S8_Asp-AS"/>
</dbReference>
<reference evidence="7" key="1">
    <citation type="journal article" date="2020" name="Stud. Mycol.">
        <title>101 Dothideomycetes genomes: a test case for predicting lifestyles and emergence of pathogens.</title>
        <authorList>
            <person name="Haridas S."/>
            <person name="Albert R."/>
            <person name="Binder M."/>
            <person name="Bloem J."/>
            <person name="Labutti K."/>
            <person name="Salamov A."/>
            <person name="Andreopoulos B."/>
            <person name="Baker S."/>
            <person name="Barry K."/>
            <person name="Bills G."/>
            <person name="Bluhm B."/>
            <person name="Cannon C."/>
            <person name="Castanera R."/>
            <person name="Culley D."/>
            <person name="Daum C."/>
            <person name="Ezra D."/>
            <person name="Gonzalez J."/>
            <person name="Henrissat B."/>
            <person name="Kuo A."/>
            <person name="Liang C."/>
            <person name="Lipzen A."/>
            <person name="Lutzoni F."/>
            <person name="Magnuson J."/>
            <person name="Mondo S."/>
            <person name="Nolan M."/>
            <person name="Ohm R."/>
            <person name="Pangilinan J."/>
            <person name="Park H.-J."/>
            <person name="Ramirez L."/>
            <person name="Alfaro M."/>
            <person name="Sun H."/>
            <person name="Tritt A."/>
            <person name="Yoshinaga Y."/>
            <person name="Zwiers L.-H."/>
            <person name="Turgeon B."/>
            <person name="Goodwin S."/>
            <person name="Spatafora J."/>
            <person name="Crous P."/>
            <person name="Grigoriev I."/>
        </authorList>
    </citation>
    <scope>NUCLEOTIDE SEQUENCE</scope>
    <source>
        <strain evidence="7">CBS 675.92</strain>
    </source>
</reference>
<feature type="compositionally biased region" description="Polar residues" evidence="5">
    <location>
        <begin position="42"/>
        <end position="92"/>
    </location>
</feature>
<dbReference type="AlphaFoldDB" id="A0A6A5URU9"/>
<dbReference type="OrthoDB" id="3797974at2759"/>
<feature type="compositionally biased region" description="Polar residues" evidence="5">
    <location>
        <begin position="19"/>
        <end position="28"/>
    </location>
</feature>
<dbReference type="InterPro" id="IPR000209">
    <property type="entry name" value="Peptidase_S8/S53_dom"/>
</dbReference>
<dbReference type="PRINTS" id="PR00723">
    <property type="entry name" value="SUBTILISIN"/>
</dbReference>
<evidence type="ECO:0000256" key="2">
    <source>
        <dbReference type="ARBA" id="ARBA00022801"/>
    </source>
</evidence>
<dbReference type="PROSITE" id="PS51892">
    <property type="entry name" value="SUBTILASE"/>
    <property type="match status" value="1"/>
</dbReference>
<feature type="region of interest" description="Disordered" evidence="5">
    <location>
        <begin position="1"/>
        <end position="96"/>
    </location>
</feature>